<evidence type="ECO:0000259" key="1">
    <source>
        <dbReference type="Pfam" id="PF12146"/>
    </source>
</evidence>
<reference evidence="2 3" key="1">
    <citation type="submission" date="2016-10" db="EMBL/GenBank/DDBJ databases">
        <authorList>
            <person name="de Groot N.N."/>
        </authorList>
    </citation>
    <scope>NUCLEOTIDE SEQUENCE [LARGE SCALE GENOMIC DNA]</scope>
    <source>
        <strain evidence="2 3">DSM 44908</strain>
    </source>
</reference>
<dbReference type="Proteomes" id="UP000182054">
    <property type="component" value="Unassembled WGS sequence"/>
</dbReference>
<dbReference type="EMBL" id="FOJN01000010">
    <property type="protein sequence ID" value="SFA55657.1"/>
    <property type="molecule type" value="Genomic_DNA"/>
</dbReference>
<dbReference type="InterPro" id="IPR029058">
    <property type="entry name" value="AB_hydrolase_fold"/>
</dbReference>
<dbReference type="AlphaFoldDB" id="A0A1I0TVG4"/>
<keyword evidence="2" id="KW-0031">Aminopeptidase</keyword>
<dbReference type="SUPFAM" id="SSF53474">
    <property type="entry name" value="alpha/beta-Hydrolases"/>
    <property type="match status" value="1"/>
</dbReference>
<proteinExistence type="predicted"/>
<dbReference type="Pfam" id="PF12146">
    <property type="entry name" value="Hydrolase_4"/>
    <property type="match status" value="1"/>
</dbReference>
<dbReference type="InterPro" id="IPR022742">
    <property type="entry name" value="Hydrolase_4"/>
</dbReference>
<dbReference type="Gene3D" id="3.40.50.1820">
    <property type="entry name" value="alpha/beta hydrolase"/>
    <property type="match status" value="2"/>
</dbReference>
<accession>A0A1I0TVG4</accession>
<name>A0A1I0TVG4_9NOCA</name>
<dbReference type="InterPro" id="IPR051044">
    <property type="entry name" value="MAG_DAG_Lipase"/>
</dbReference>
<evidence type="ECO:0000313" key="2">
    <source>
        <dbReference type="EMBL" id="SFA55657.1"/>
    </source>
</evidence>
<organism evidence="2 3">
    <name type="scientific">Rhodococcoides kroppenstedtii</name>
    <dbReference type="NCBI Taxonomy" id="293050"/>
    <lineage>
        <taxon>Bacteria</taxon>
        <taxon>Bacillati</taxon>
        <taxon>Actinomycetota</taxon>
        <taxon>Actinomycetes</taxon>
        <taxon>Mycobacteriales</taxon>
        <taxon>Nocardiaceae</taxon>
        <taxon>Rhodococcoides</taxon>
    </lineage>
</organism>
<feature type="domain" description="Serine aminopeptidase S33" evidence="1">
    <location>
        <begin position="23"/>
        <end position="134"/>
    </location>
</feature>
<keyword evidence="2" id="KW-0378">Hydrolase</keyword>
<keyword evidence="2" id="KW-0645">Protease</keyword>
<dbReference type="GO" id="GO:0004177">
    <property type="term" value="F:aminopeptidase activity"/>
    <property type="evidence" value="ECO:0007669"/>
    <property type="project" value="UniProtKB-KW"/>
</dbReference>
<sequence length="208" mass="22430">MVLMPFFEGSRGRVHYRRWPVESPRAHVVFLHGRGQHSGHYHRFATALAAHGIETTALDHIGHGLSEGDIGDDVAYLDALAENARLLVEQVIGEQDDDTAGRIAVMGHSLGSATAVRMLADGPPRAVTALVLVALPTRLVDRATLVRAAAVPTLALHGVDDRMVPIDGVRDLVRGTAVTLREYDDAGHDLLHEKIHRVVTDDAAAFVA</sequence>
<dbReference type="PANTHER" id="PTHR11614">
    <property type="entry name" value="PHOSPHOLIPASE-RELATED"/>
    <property type="match status" value="1"/>
</dbReference>
<protein>
    <submittedName>
        <fullName evidence="2">Serine aminopeptidase, S33</fullName>
    </submittedName>
</protein>
<evidence type="ECO:0000313" key="3">
    <source>
        <dbReference type="Proteomes" id="UP000182054"/>
    </source>
</evidence>
<gene>
    <name evidence="2" type="ORF">SAMN05444374_1106</name>
</gene>